<comment type="caution">
    <text evidence="2">The sequence shown here is derived from an EMBL/GenBank/DDBJ whole genome shotgun (WGS) entry which is preliminary data.</text>
</comment>
<sequence>MHKDKLKERALSIVPLPNHYKLIIEEYSNDERVIFSWANEQQDEGLTVELDCTGNLIYLSIEKNDSVSEADSLSIDEKRRCAEQFLLNHYPSALEDLTFLKVEELSRVDRFYFEQIVMDLPLEHAGCFIDVDALGIIVGFRYNGVKISPKIPSRLVSKEALMEYVRNALVLQLVITKLSCDVYNVKKDGLHLVYQVNSFLHFKADALEPTLTIIRDENEPECYAALPPMPTNMIANEFTNEEIIGITDELELIREVDMGPEIGIVWRKRDWKMREQDLSMNSFFKMRSEGTVKAIILKKTGKIRSFAWMHERLGNLQLSQEACYQKAIDFLMKIIPDYFPYLQRIIREDEEEDVRESQSFIFHVHNTQSISILDMVNVVVNRTTGQIDYYNGPNFDLDELSQIPIKPTISTEEAYRRYLENVDFQLVWDKNYDEEIESYQLVYRACDRHTRSPIRYIDATTGEIIVSNIKQ</sequence>
<feature type="domain" description="YcdB/YcdC repeated" evidence="1">
    <location>
        <begin position="3"/>
        <end position="144"/>
    </location>
</feature>
<organism evidence="2 3">
    <name type="scientific">Lysinibacillus xylanilyticus</name>
    <dbReference type="NCBI Taxonomy" id="582475"/>
    <lineage>
        <taxon>Bacteria</taxon>
        <taxon>Bacillati</taxon>
        <taxon>Bacillota</taxon>
        <taxon>Bacilli</taxon>
        <taxon>Bacillales</taxon>
        <taxon>Bacillaceae</taxon>
        <taxon>Lysinibacillus</taxon>
    </lineage>
</organism>
<dbReference type="InterPro" id="IPR032599">
    <property type="entry name" value="YcdB/YcdC_rep_domain"/>
</dbReference>
<accession>A0A2M9Q552</accession>
<dbReference type="RefSeq" id="WP_100543835.1">
    <property type="nucleotide sequence ID" value="NZ_PHQY01000646.1"/>
</dbReference>
<evidence type="ECO:0000313" key="2">
    <source>
        <dbReference type="EMBL" id="PJO43194.1"/>
    </source>
</evidence>
<dbReference type="Proteomes" id="UP000232101">
    <property type="component" value="Unassembled WGS sequence"/>
</dbReference>
<dbReference type="Pfam" id="PF16244">
    <property type="entry name" value="DUF4901"/>
    <property type="match status" value="2"/>
</dbReference>
<name>A0A2M9Q552_9BACI</name>
<reference evidence="2 3" key="1">
    <citation type="submission" date="2017-11" db="EMBL/GenBank/DDBJ databases">
        <title>Bacterial isolate from king chilli rhizosphere.</title>
        <authorList>
            <person name="Takhelmayum P."/>
            <person name="Sarangthem I."/>
        </authorList>
    </citation>
    <scope>NUCLEOTIDE SEQUENCE [LARGE SCALE GENOMIC DNA]</scope>
    <source>
        <strain evidence="3">t26</strain>
    </source>
</reference>
<gene>
    <name evidence="2" type="ORF">CWD94_14025</name>
</gene>
<dbReference type="STRING" id="582475.ACZ11_07655"/>
<dbReference type="AlphaFoldDB" id="A0A2M9Q552"/>
<feature type="domain" description="YcdB/YcdC repeated" evidence="1">
    <location>
        <begin position="241"/>
        <end position="393"/>
    </location>
</feature>
<protein>
    <submittedName>
        <fullName evidence="2">DUF4901 domain-containing protein</fullName>
    </submittedName>
</protein>
<evidence type="ECO:0000313" key="3">
    <source>
        <dbReference type="Proteomes" id="UP000232101"/>
    </source>
</evidence>
<evidence type="ECO:0000259" key="1">
    <source>
        <dbReference type="Pfam" id="PF16244"/>
    </source>
</evidence>
<proteinExistence type="predicted"/>
<dbReference type="EMBL" id="PHQY01000646">
    <property type="protein sequence ID" value="PJO43194.1"/>
    <property type="molecule type" value="Genomic_DNA"/>
</dbReference>